<comment type="caution">
    <text evidence="1">The sequence shown here is derived from an EMBL/GenBank/DDBJ whole genome shotgun (WGS) entry which is preliminary data.</text>
</comment>
<organism evidence="1 2">
    <name type="scientific">Laodelphax striatellus</name>
    <name type="common">Small brown planthopper</name>
    <name type="synonym">Delphax striatella</name>
    <dbReference type="NCBI Taxonomy" id="195883"/>
    <lineage>
        <taxon>Eukaryota</taxon>
        <taxon>Metazoa</taxon>
        <taxon>Ecdysozoa</taxon>
        <taxon>Arthropoda</taxon>
        <taxon>Hexapoda</taxon>
        <taxon>Insecta</taxon>
        <taxon>Pterygota</taxon>
        <taxon>Neoptera</taxon>
        <taxon>Paraneoptera</taxon>
        <taxon>Hemiptera</taxon>
        <taxon>Auchenorrhyncha</taxon>
        <taxon>Fulgoroidea</taxon>
        <taxon>Delphacidae</taxon>
        <taxon>Criomorphinae</taxon>
        <taxon>Laodelphax</taxon>
    </lineage>
</organism>
<evidence type="ECO:0000313" key="1">
    <source>
        <dbReference type="EMBL" id="RZF43850.1"/>
    </source>
</evidence>
<proteinExistence type="predicted"/>
<sequence length="83" mass="9564">MSIVVDAGLTKRPPEDPFLVSTTADRKFAHWRIVLEKPDEIEQEIVSEASSDLEEEVEYDSEEFISKPIKSDKWTLPDDFLSH</sequence>
<name>A0A482XE80_LAOST</name>
<keyword evidence="2" id="KW-1185">Reference proteome</keyword>
<dbReference type="EMBL" id="QKKF02012165">
    <property type="protein sequence ID" value="RZF43850.1"/>
    <property type="molecule type" value="Genomic_DNA"/>
</dbReference>
<accession>A0A482XE80</accession>
<dbReference type="InParanoid" id="A0A482XE80"/>
<protein>
    <submittedName>
        <fullName evidence="1">Uncharacterized protein</fullName>
    </submittedName>
</protein>
<reference evidence="1 2" key="1">
    <citation type="journal article" date="2017" name="Gigascience">
        <title>Genome sequence of the small brown planthopper, Laodelphax striatellus.</title>
        <authorList>
            <person name="Zhu J."/>
            <person name="Jiang F."/>
            <person name="Wang X."/>
            <person name="Yang P."/>
            <person name="Bao Y."/>
            <person name="Zhao W."/>
            <person name="Wang W."/>
            <person name="Lu H."/>
            <person name="Wang Q."/>
            <person name="Cui N."/>
            <person name="Li J."/>
            <person name="Chen X."/>
            <person name="Luo L."/>
            <person name="Yu J."/>
            <person name="Kang L."/>
            <person name="Cui F."/>
        </authorList>
    </citation>
    <scope>NUCLEOTIDE SEQUENCE [LARGE SCALE GENOMIC DNA]</scope>
    <source>
        <strain evidence="1">Lst14</strain>
    </source>
</reference>
<evidence type="ECO:0000313" key="2">
    <source>
        <dbReference type="Proteomes" id="UP000291343"/>
    </source>
</evidence>
<dbReference type="Proteomes" id="UP000291343">
    <property type="component" value="Unassembled WGS sequence"/>
</dbReference>
<gene>
    <name evidence="1" type="ORF">LSTR_LSTR013315</name>
</gene>
<dbReference type="AlphaFoldDB" id="A0A482XE80"/>